<feature type="binding site" evidence="7">
    <location>
        <position position="134"/>
    </location>
    <ligand>
        <name>S-adenosyl-L-methionine</name>
        <dbReference type="ChEBI" id="CHEBI:59789"/>
    </ligand>
</feature>
<organism evidence="9 10">
    <name type="scientific">Robinsoniella peoriensis</name>
    <dbReference type="NCBI Taxonomy" id="180332"/>
    <lineage>
        <taxon>Bacteria</taxon>
        <taxon>Bacillati</taxon>
        <taxon>Bacillota</taxon>
        <taxon>Clostridia</taxon>
        <taxon>Lachnospirales</taxon>
        <taxon>Lachnospiraceae</taxon>
        <taxon>Robinsoniella</taxon>
    </lineage>
</organism>
<dbReference type="CDD" id="cd21147">
    <property type="entry name" value="RsmF_methylt_CTD1"/>
    <property type="match status" value="1"/>
</dbReference>
<keyword evidence="3 7" id="KW-0489">Methyltransferase</keyword>
<dbReference type="Pfam" id="PF17125">
    <property type="entry name" value="Methyltr_RsmF_N"/>
    <property type="match status" value="1"/>
</dbReference>
<keyword evidence="5 7" id="KW-0949">S-adenosyl-L-methionine</keyword>
<comment type="caution">
    <text evidence="9">The sequence shown here is derived from an EMBL/GenBank/DDBJ whole genome shotgun (WGS) entry which is preliminary data.</text>
</comment>
<keyword evidence="4 7" id="KW-0808">Transferase</keyword>
<dbReference type="InterPro" id="IPR001678">
    <property type="entry name" value="MeTrfase_RsmB-F_NOP2_dom"/>
</dbReference>
<dbReference type="PANTHER" id="PTHR22807:SF30">
    <property type="entry name" value="28S RRNA (CYTOSINE(4447)-C(5))-METHYLTRANSFERASE-RELATED"/>
    <property type="match status" value="1"/>
</dbReference>
<keyword evidence="2" id="KW-0963">Cytoplasm</keyword>
<dbReference type="GO" id="GO:0001510">
    <property type="term" value="P:RNA methylation"/>
    <property type="evidence" value="ECO:0007669"/>
    <property type="project" value="InterPro"/>
</dbReference>
<dbReference type="Pfam" id="PF13636">
    <property type="entry name" value="Methyltranf_PUA"/>
    <property type="match status" value="1"/>
</dbReference>
<dbReference type="EMBL" id="QGQD01000006">
    <property type="protein sequence ID" value="TLD02756.1"/>
    <property type="molecule type" value="Genomic_DNA"/>
</dbReference>
<dbReference type="Gene3D" id="3.40.50.150">
    <property type="entry name" value="Vaccinia Virus protein VP39"/>
    <property type="match status" value="1"/>
</dbReference>
<evidence type="ECO:0000256" key="7">
    <source>
        <dbReference type="PROSITE-ProRule" id="PRU01023"/>
    </source>
</evidence>
<dbReference type="STRING" id="180332.GCA_000797495_04456"/>
<keyword evidence="6 7" id="KW-0694">RNA-binding</keyword>
<dbReference type="InterPro" id="IPR029063">
    <property type="entry name" value="SAM-dependent_MTases_sf"/>
</dbReference>
<dbReference type="GO" id="GO:0008173">
    <property type="term" value="F:RNA methyltransferase activity"/>
    <property type="evidence" value="ECO:0007669"/>
    <property type="project" value="InterPro"/>
</dbReference>
<feature type="binding site" evidence="7">
    <location>
        <position position="179"/>
    </location>
    <ligand>
        <name>S-adenosyl-L-methionine</name>
        <dbReference type="ChEBI" id="CHEBI:59789"/>
    </ligand>
</feature>
<sequence>MNLPQDFADSMKELLGAEEYEAYLNSAGQERVHGLRVNTSKITVEEFLKLTPFSLEPIPWVENGFFYDDSQAVTKHPHYHAGLYYVQEPSAMIPADRLPVKEGDCVLDLCAAPGGKATELGAKLKGTGVLVANDISNSRAKGLLKNLELFGLPDILVTSESPQKLLPYFKGFFDKILIDAPCSGEGMFRKDPAMIKSWIEHGPEYYAGIQKEILLMAADMLKPGGLLLYSTCTFSALEDECSIATLLSERMEFEVIPMKGYKGFDKGIPGAAGGDEQLRNCVRIWPHKMAGEGHFAALLKKNGDFVATDTGAKTKKKKQVLPKECQEFFDQYLRLDFTDRNITVYDNRVYAIPKALGNIRGLRFLRTGLYLGEIKKNRFEPSQALAMSLKRDQAVYSISFSGSDERTVKYLKGETIELEDAEAKGLKGWILVCVDGYPLGFAKAANGSLKNKYYPGWRLQ</sequence>
<dbReference type="GO" id="GO:0003723">
    <property type="term" value="F:RNA binding"/>
    <property type="evidence" value="ECO:0007669"/>
    <property type="project" value="UniProtKB-UniRule"/>
</dbReference>
<name>A0A4U8QR38_9FIRM</name>
<reference evidence="9 10" key="1">
    <citation type="journal article" date="2019" name="Anaerobe">
        <title>Detection of Robinsoniella peoriensis in multiple bone samples of a trauma patient.</title>
        <authorList>
            <person name="Schrottner P."/>
            <person name="Hartwich K."/>
            <person name="Bunk B."/>
            <person name="Schober I."/>
            <person name="Helbig S."/>
            <person name="Rudolph W.W."/>
            <person name="Gunzer F."/>
        </authorList>
    </citation>
    <scope>NUCLEOTIDE SEQUENCE [LARGE SCALE GENOMIC DNA]</scope>
    <source>
        <strain evidence="9 10">DSM 106044</strain>
    </source>
</reference>
<accession>A0A4U8QR38</accession>
<dbReference type="InterPro" id="IPR031341">
    <property type="entry name" value="Methyltr_RsmF_N"/>
</dbReference>
<evidence type="ECO:0000259" key="8">
    <source>
        <dbReference type="PROSITE" id="PS51686"/>
    </source>
</evidence>
<dbReference type="PANTHER" id="PTHR22807">
    <property type="entry name" value="NOP2 YEAST -RELATED NOL1/NOP2/FMU SUN DOMAIN-CONTAINING"/>
    <property type="match status" value="1"/>
</dbReference>
<dbReference type="InterPro" id="IPR023267">
    <property type="entry name" value="RCMT"/>
</dbReference>
<dbReference type="RefSeq" id="WP_138001588.1">
    <property type="nucleotide sequence ID" value="NZ_QGQD01000006.1"/>
</dbReference>
<dbReference type="PROSITE" id="PS01153">
    <property type="entry name" value="NOL1_NOP2_SUN"/>
    <property type="match status" value="1"/>
</dbReference>
<dbReference type="PRINTS" id="PR02008">
    <property type="entry name" value="RCMTFAMILY"/>
</dbReference>
<dbReference type="PROSITE" id="PS51686">
    <property type="entry name" value="SAM_MT_RSMB_NOP"/>
    <property type="match status" value="1"/>
</dbReference>
<keyword evidence="10" id="KW-1185">Reference proteome</keyword>
<dbReference type="AlphaFoldDB" id="A0A4U8QR38"/>
<feature type="binding site" evidence="7">
    <location>
        <begin position="110"/>
        <end position="116"/>
    </location>
    <ligand>
        <name>S-adenosyl-L-methionine</name>
        <dbReference type="ChEBI" id="CHEBI:59789"/>
    </ligand>
</feature>
<evidence type="ECO:0000313" key="10">
    <source>
        <dbReference type="Proteomes" id="UP000306509"/>
    </source>
</evidence>
<evidence type="ECO:0000256" key="5">
    <source>
        <dbReference type="ARBA" id="ARBA00022691"/>
    </source>
</evidence>
<comment type="similarity">
    <text evidence="1 7">Belongs to the class I-like SAM-binding methyltransferase superfamily. RsmB/NOP family.</text>
</comment>
<dbReference type="CDD" id="cd02440">
    <property type="entry name" value="AdoMet_MTases"/>
    <property type="match status" value="1"/>
</dbReference>
<dbReference type="EC" id="2.1.1.178" evidence="9"/>
<dbReference type="InterPro" id="IPR031340">
    <property type="entry name" value="RsmF_methylt_CI"/>
</dbReference>
<evidence type="ECO:0000256" key="6">
    <source>
        <dbReference type="ARBA" id="ARBA00022884"/>
    </source>
</evidence>
<feature type="active site" description="Nucleophile" evidence="7">
    <location>
        <position position="232"/>
    </location>
</feature>
<dbReference type="Pfam" id="PF17126">
    <property type="entry name" value="RsmF_methylt_CI"/>
    <property type="match status" value="1"/>
</dbReference>
<evidence type="ECO:0000256" key="4">
    <source>
        <dbReference type="ARBA" id="ARBA00022679"/>
    </source>
</evidence>
<evidence type="ECO:0000256" key="1">
    <source>
        <dbReference type="ARBA" id="ARBA00007494"/>
    </source>
</evidence>
<dbReference type="Gene3D" id="3.30.70.1170">
    <property type="entry name" value="Sun protein, domain 3"/>
    <property type="match status" value="1"/>
</dbReference>
<evidence type="ECO:0000256" key="2">
    <source>
        <dbReference type="ARBA" id="ARBA00022490"/>
    </source>
</evidence>
<dbReference type="SUPFAM" id="SSF53335">
    <property type="entry name" value="S-adenosyl-L-methionine-dependent methyltransferases"/>
    <property type="match status" value="1"/>
</dbReference>
<dbReference type="InterPro" id="IPR018314">
    <property type="entry name" value="RsmB/NOL1/NOP2-like_CS"/>
</dbReference>
<dbReference type="Gene3D" id="2.30.130.60">
    <property type="match status" value="1"/>
</dbReference>
<dbReference type="InterPro" id="IPR049560">
    <property type="entry name" value="MeTrfase_RsmB-F_NOP2_cat"/>
</dbReference>
<dbReference type="Pfam" id="PF01189">
    <property type="entry name" value="Methyltr_RsmB-F"/>
    <property type="match status" value="1"/>
</dbReference>
<gene>
    <name evidence="9" type="primary">rsmF_1</name>
    <name evidence="9" type="ORF">DSM106044_00255</name>
</gene>
<dbReference type="InterPro" id="IPR027391">
    <property type="entry name" value="Nol1_Nop2_Fmu_2"/>
</dbReference>
<evidence type="ECO:0000256" key="3">
    <source>
        <dbReference type="ARBA" id="ARBA00022603"/>
    </source>
</evidence>
<evidence type="ECO:0000313" key="9">
    <source>
        <dbReference type="EMBL" id="TLD02756.1"/>
    </source>
</evidence>
<protein>
    <submittedName>
        <fullName evidence="9">Ribosomal RNA small subunit methyltransferase F</fullName>
        <ecNumber evidence="9">2.1.1.178</ecNumber>
    </submittedName>
</protein>
<feature type="domain" description="SAM-dependent MTase RsmB/NOP-type" evidence="8">
    <location>
        <begin position="18"/>
        <end position="302"/>
    </location>
</feature>
<comment type="caution">
    <text evidence="7">Lacks conserved residue(s) required for the propagation of feature annotation.</text>
</comment>
<proteinExistence type="inferred from homology"/>
<dbReference type="Proteomes" id="UP000306509">
    <property type="component" value="Unassembled WGS sequence"/>
</dbReference>